<accession>A0A0L0FVA9</accession>
<evidence type="ECO:0000256" key="2">
    <source>
        <dbReference type="ARBA" id="ARBA00022448"/>
    </source>
</evidence>
<comment type="subcellular location">
    <subcellularLocation>
        <location evidence="1">Nucleus</location>
    </subcellularLocation>
</comment>
<dbReference type="GO" id="GO:0031267">
    <property type="term" value="F:small GTPase binding"/>
    <property type="evidence" value="ECO:0007669"/>
    <property type="project" value="InterPro"/>
</dbReference>
<dbReference type="Gene3D" id="1.25.10.10">
    <property type="entry name" value="Leucine-rich Repeat Variant"/>
    <property type="match status" value="1"/>
</dbReference>
<reference evidence="5 6" key="1">
    <citation type="submission" date="2011-02" db="EMBL/GenBank/DDBJ databases">
        <title>The Genome Sequence of Sphaeroforma arctica JP610.</title>
        <authorList>
            <consortium name="The Broad Institute Genome Sequencing Platform"/>
            <person name="Russ C."/>
            <person name="Cuomo C."/>
            <person name="Young S.K."/>
            <person name="Zeng Q."/>
            <person name="Gargeya S."/>
            <person name="Alvarado L."/>
            <person name="Berlin A."/>
            <person name="Chapman S.B."/>
            <person name="Chen Z."/>
            <person name="Freedman E."/>
            <person name="Gellesch M."/>
            <person name="Goldberg J."/>
            <person name="Griggs A."/>
            <person name="Gujja S."/>
            <person name="Heilman E."/>
            <person name="Heiman D."/>
            <person name="Howarth C."/>
            <person name="Mehta T."/>
            <person name="Neiman D."/>
            <person name="Pearson M."/>
            <person name="Roberts A."/>
            <person name="Saif S."/>
            <person name="Shea T."/>
            <person name="Shenoy N."/>
            <person name="Sisk P."/>
            <person name="Stolte C."/>
            <person name="Sykes S."/>
            <person name="White J."/>
            <person name="Yandava C."/>
            <person name="Burger G."/>
            <person name="Gray M.W."/>
            <person name="Holland P.W.H."/>
            <person name="King N."/>
            <person name="Lang F.B.F."/>
            <person name="Roger A.J."/>
            <person name="Ruiz-Trillo I."/>
            <person name="Haas B."/>
            <person name="Nusbaum C."/>
            <person name="Birren B."/>
        </authorList>
    </citation>
    <scope>NUCLEOTIDE SEQUENCE [LARGE SCALE GENOMIC DNA]</scope>
    <source>
        <strain evidence="5 6">JP610</strain>
    </source>
</reference>
<dbReference type="InterPro" id="IPR011989">
    <property type="entry name" value="ARM-like"/>
</dbReference>
<dbReference type="GO" id="GO:0005635">
    <property type="term" value="C:nuclear envelope"/>
    <property type="evidence" value="ECO:0007669"/>
    <property type="project" value="TreeGrafter"/>
</dbReference>
<dbReference type="EMBL" id="KQ242107">
    <property type="protein sequence ID" value="KNC80790.1"/>
    <property type="molecule type" value="Genomic_DNA"/>
</dbReference>
<evidence type="ECO:0000256" key="1">
    <source>
        <dbReference type="ARBA" id="ARBA00004123"/>
    </source>
</evidence>
<dbReference type="Proteomes" id="UP000054560">
    <property type="component" value="Unassembled WGS sequence"/>
</dbReference>
<keyword evidence="6" id="KW-1185">Reference proteome</keyword>
<evidence type="ECO:0000313" key="6">
    <source>
        <dbReference type="Proteomes" id="UP000054560"/>
    </source>
</evidence>
<dbReference type="PANTHER" id="PTHR10997">
    <property type="entry name" value="IMPORTIN-7, 8, 11"/>
    <property type="match status" value="1"/>
</dbReference>
<dbReference type="PROSITE" id="PS50166">
    <property type="entry name" value="IMPORTIN_B_NT"/>
    <property type="match status" value="1"/>
</dbReference>
<evidence type="ECO:0000313" key="5">
    <source>
        <dbReference type="EMBL" id="KNC80790.1"/>
    </source>
</evidence>
<dbReference type="InterPro" id="IPR001494">
    <property type="entry name" value="Importin-beta_N"/>
</dbReference>
<dbReference type="STRING" id="667725.A0A0L0FVA9"/>
<dbReference type="eggNOG" id="KOG2274">
    <property type="taxonomic scope" value="Eukaryota"/>
</dbReference>
<keyword evidence="3" id="KW-0539">Nucleus</keyword>
<sequence>MALTAEQLWADLEACLFGSLVNDEATRHQAESRMAQLETMEEYAVVLVRGCVHTGIKPQTRQLACMALKKFIKEHWSSDDDTFKGPECSAEVKQLVRASLPTGLSDHDKSVRTAVAYTTSKIASHDWPEHWPTLVPAILTTLNSGVTGSELGPACDGAVRVLDELVNDFDAVYLPQLIEALLPSLFALLSLPVTKVTECAGLFLNKA</sequence>
<dbReference type="PANTHER" id="PTHR10997:SF9">
    <property type="entry name" value="IMPORTIN-9"/>
    <property type="match status" value="1"/>
</dbReference>
<dbReference type="Pfam" id="PF03810">
    <property type="entry name" value="IBN_N"/>
    <property type="match status" value="1"/>
</dbReference>
<proteinExistence type="predicted"/>
<gene>
    <name evidence="5" type="ORF">SARC_06853</name>
</gene>
<dbReference type="InterPro" id="IPR016024">
    <property type="entry name" value="ARM-type_fold"/>
</dbReference>
<evidence type="ECO:0000259" key="4">
    <source>
        <dbReference type="PROSITE" id="PS50166"/>
    </source>
</evidence>
<feature type="domain" description="Importin N-terminal" evidence="4">
    <location>
        <begin position="30"/>
        <end position="106"/>
    </location>
</feature>
<dbReference type="GeneID" id="25907357"/>
<dbReference type="OrthoDB" id="431626at2759"/>
<dbReference type="AlphaFoldDB" id="A0A0L0FVA9"/>
<dbReference type="RefSeq" id="XP_014154692.1">
    <property type="nucleotide sequence ID" value="XM_014299217.1"/>
</dbReference>
<dbReference type="GO" id="GO:0005829">
    <property type="term" value="C:cytosol"/>
    <property type="evidence" value="ECO:0007669"/>
    <property type="project" value="TreeGrafter"/>
</dbReference>
<protein>
    <recommendedName>
        <fullName evidence="4">Importin N-terminal domain-containing protein</fullName>
    </recommendedName>
</protein>
<name>A0A0L0FVA9_9EUKA</name>
<dbReference type="SUPFAM" id="SSF48371">
    <property type="entry name" value="ARM repeat"/>
    <property type="match status" value="1"/>
</dbReference>
<evidence type="ECO:0000256" key="3">
    <source>
        <dbReference type="ARBA" id="ARBA00023242"/>
    </source>
</evidence>
<organism evidence="5 6">
    <name type="scientific">Sphaeroforma arctica JP610</name>
    <dbReference type="NCBI Taxonomy" id="667725"/>
    <lineage>
        <taxon>Eukaryota</taxon>
        <taxon>Ichthyosporea</taxon>
        <taxon>Ichthyophonida</taxon>
        <taxon>Sphaeroforma</taxon>
    </lineage>
</organism>
<keyword evidence="2" id="KW-0813">Transport</keyword>
<dbReference type="GO" id="GO:0006606">
    <property type="term" value="P:protein import into nucleus"/>
    <property type="evidence" value="ECO:0007669"/>
    <property type="project" value="TreeGrafter"/>
</dbReference>